<feature type="region of interest" description="Disordered" evidence="1">
    <location>
        <begin position="26"/>
        <end position="58"/>
    </location>
</feature>
<evidence type="ECO:0000256" key="1">
    <source>
        <dbReference type="SAM" id="MobiDB-lite"/>
    </source>
</evidence>
<evidence type="ECO:0000313" key="3">
    <source>
        <dbReference type="EMBL" id="BAD05848.1"/>
    </source>
</evidence>
<reference evidence="2" key="1">
    <citation type="submission" date="2002-07" db="EMBL/GenBank/DDBJ databases">
        <title>Oryza sativa nipponbare(GA3) genomic DNA, chromosome 8, BAC clone:OSJNBb0003H03.</title>
        <authorList>
            <person name="Sasaki T."/>
            <person name="Matsumoto T."/>
            <person name="Katayose Y."/>
        </authorList>
    </citation>
    <scope>NUCLEOTIDE SEQUENCE</scope>
</reference>
<reference evidence="4" key="3">
    <citation type="journal article" date="2005" name="Nature">
        <title>The map-based sequence of the rice genome.</title>
        <authorList>
            <consortium name="International rice genome sequencing project (IRGSP)"/>
            <person name="Matsumoto T."/>
            <person name="Wu J."/>
            <person name="Kanamori H."/>
            <person name="Katayose Y."/>
            <person name="Fujisawa M."/>
            <person name="Namiki N."/>
            <person name="Mizuno H."/>
            <person name="Yamamoto K."/>
            <person name="Antonio B.A."/>
            <person name="Baba T."/>
            <person name="Sakata K."/>
            <person name="Nagamura Y."/>
            <person name="Aoki H."/>
            <person name="Arikawa K."/>
            <person name="Arita K."/>
            <person name="Bito T."/>
            <person name="Chiden Y."/>
            <person name="Fujitsuka N."/>
            <person name="Fukunaka R."/>
            <person name="Hamada M."/>
            <person name="Harada C."/>
            <person name="Hayashi A."/>
            <person name="Hijishita S."/>
            <person name="Honda M."/>
            <person name="Hosokawa S."/>
            <person name="Ichikawa Y."/>
            <person name="Idonuma A."/>
            <person name="Iijima M."/>
            <person name="Ikeda M."/>
            <person name="Ikeno M."/>
            <person name="Ito K."/>
            <person name="Ito S."/>
            <person name="Ito T."/>
            <person name="Ito Y."/>
            <person name="Ito Y."/>
            <person name="Iwabuchi A."/>
            <person name="Kamiya K."/>
            <person name="Karasawa W."/>
            <person name="Kurita K."/>
            <person name="Katagiri S."/>
            <person name="Kikuta A."/>
            <person name="Kobayashi H."/>
            <person name="Kobayashi N."/>
            <person name="Machita K."/>
            <person name="Maehara T."/>
            <person name="Masukawa M."/>
            <person name="Mizubayashi T."/>
            <person name="Mukai Y."/>
            <person name="Nagasaki H."/>
            <person name="Nagata Y."/>
            <person name="Naito S."/>
            <person name="Nakashima M."/>
            <person name="Nakama Y."/>
            <person name="Nakamichi Y."/>
            <person name="Nakamura M."/>
            <person name="Meguro A."/>
            <person name="Negishi M."/>
            <person name="Ohta I."/>
            <person name="Ohta T."/>
            <person name="Okamoto M."/>
            <person name="Ono N."/>
            <person name="Saji S."/>
            <person name="Sakaguchi M."/>
            <person name="Sakai K."/>
            <person name="Shibata M."/>
            <person name="Shimokawa T."/>
            <person name="Song J."/>
            <person name="Takazaki Y."/>
            <person name="Terasawa K."/>
            <person name="Tsugane M."/>
            <person name="Tsuji K."/>
            <person name="Ueda S."/>
            <person name="Waki K."/>
            <person name="Yamagata H."/>
            <person name="Yamamoto M."/>
            <person name="Yamamoto S."/>
            <person name="Yamane H."/>
            <person name="Yoshiki S."/>
            <person name="Yoshihara R."/>
            <person name="Yukawa K."/>
            <person name="Zhong H."/>
            <person name="Yano M."/>
            <person name="Yuan Q."/>
            <person name="Ouyang S."/>
            <person name="Liu J."/>
            <person name="Jones K.M."/>
            <person name="Gansberger K."/>
            <person name="Moffat K."/>
            <person name="Hill J."/>
            <person name="Bera J."/>
            <person name="Fadrosh D."/>
            <person name="Jin S."/>
            <person name="Johri S."/>
            <person name="Kim M."/>
            <person name="Overton L."/>
            <person name="Reardon M."/>
            <person name="Tsitrin T."/>
            <person name="Vuong H."/>
            <person name="Weaver B."/>
            <person name="Ciecko A."/>
            <person name="Tallon L."/>
            <person name="Jackson J."/>
            <person name="Pai G."/>
            <person name="Aken S.V."/>
            <person name="Utterback T."/>
            <person name="Reidmuller S."/>
            <person name="Feldblyum T."/>
            <person name="Hsiao J."/>
            <person name="Zismann V."/>
            <person name="Iobst S."/>
            <person name="de Vazeille A.R."/>
            <person name="Buell C.R."/>
            <person name="Ying K."/>
            <person name="Li Y."/>
            <person name="Lu T."/>
            <person name="Huang Y."/>
            <person name="Zhao Q."/>
            <person name="Feng Q."/>
            <person name="Zhang L."/>
            <person name="Zhu J."/>
            <person name="Weng Q."/>
            <person name="Mu J."/>
            <person name="Lu Y."/>
            <person name="Fan D."/>
            <person name="Liu Y."/>
            <person name="Guan J."/>
            <person name="Zhang Y."/>
            <person name="Yu S."/>
            <person name="Liu X."/>
            <person name="Zhang Y."/>
            <person name="Hong G."/>
            <person name="Han B."/>
            <person name="Choisne N."/>
            <person name="Demange N."/>
            <person name="Orjeda G."/>
            <person name="Samain S."/>
            <person name="Cattolico L."/>
            <person name="Pelletier E."/>
            <person name="Couloux A."/>
            <person name="Segurens B."/>
            <person name="Wincker P."/>
            <person name="D'Hont A."/>
            <person name="Scarpelli C."/>
            <person name="Weissenbach J."/>
            <person name="Salanoubat M."/>
            <person name="Quetier F."/>
            <person name="Yu Y."/>
            <person name="Kim H.R."/>
            <person name="Rambo T."/>
            <person name="Currie J."/>
            <person name="Collura K."/>
            <person name="Luo M."/>
            <person name="Yang T."/>
            <person name="Ammiraju J.S.S."/>
            <person name="Engler F."/>
            <person name="Soderlund C."/>
            <person name="Wing R.A."/>
            <person name="Palmer L.E."/>
            <person name="de la Bastide M."/>
            <person name="Spiegel L."/>
            <person name="Nascimento L."/>
            <person name="Zutavern T."/>
            <person name="O'Shaughnessy A."/>
            <person name="Dike S."/>
            <person name="Dedhia N."/>
            <person name="Preston R."/>
            <person name="Balija V."/>
            <person name="McCombie W.R."/>
            <person name="Chow T."/>
            <person name="Chen H."/>
            <person name="Chung M."/>
            <person name="Chen C."/>
            <person name="Shaw J."/>
            <person name="Wu H."/>
            <person name="Hsiao K."/>
            <person name="Chao Y."/>
            <person name="Chu M."/>
            <person name="Cheng C."/>
            <person name="Hour A."/>
            <person name="Lee P."/>
            <person name="Lin S."/>
            <person name="Lin Y."/>
            <person name="Liou J."/>
            <person name="Liu S."/>
            <person name="Hsing Y."/>
            <person name="Raghuvanshi S."/>
            <person name="Mohanty A."/>
            <person name="Bharti A.K."/>
            <person name="Gaur A."/>
            <person name="Gupta V."/>
            <person name="Kumar D."/>
            <person name="Ravi V."/>
            <person name="Vij S."/>
            <person name="Kapur A."/>
            <person name="Khurana P."/>
            <person name="Khurana P."/>
            <person name="Khurana J.P."/>
            <person name="Tyagi A.K."/>
            <person name="Gaikwad K."/>
            <person name="Singh A."/>
            <person name="Dalal V."/>
            <person name="Srivastava S."/>
            <person name="Dixit A."/>
            <person name="Pal A.K."/>
            <person name="Ghazi I.A."/>
            <person name="Yadav M."/>
            <person name="Pandit A."/>
            <person name="Bhargava A."/>
            <person name="Sureshbabu K."/>
            <person name="Batra K."/>
            <person name="Sharma T.R."/>
            <person name="Mohapatra T."/>
            <person name="Singh N.K."/>
            <person name="Messing J."/>
            <person name="Nelson A.B."/>
            <person name="Fuks G."/>
            <person name="Kavchok S."/>
            <person name="Keizer G."/>
            <person name="Linton E."/>
            <person name="Llaca V."/>
            <person name="Song R."/>
            <person name="Tanyolac B."/>
            <person name="Young S."/>
            <person name="Ho-Il K."/>
            <person name="Hahn J.H."/>
            <person name="Sangsakoo G."/>
            <person name="Vanavichit A."/>
            <person name="de Mattos Luiz.A.T."/>
            <person name="Zimmer P.D."/>
            <person name="Malone G."/>
            <person name="Dellagostin O."/>
            <person name="de Oliveira A.C."/>
            <person name="Bevan M."/>
            <person name="Bancroft I."/>
            <person name="Minx P."/>
            <person name="Cordum H."/>
            <person name="Wilson R."/>
            <person name="Cheng Z."/>
            <person name="Jin W."/>
            <person name="Jiang J."/>
            <person name="Leong S.A."/>
            <person name="Iwama H."/>
            <person name="Gojobori T."/>
            <person name="Itoh T."/>
            <person name="Niimura Y."/>
            <person name="Fujii Y."/>
            <person name="Habara T."/>
            <person name="Sakai H."/>
            <person name="Sato Y."/>
            <person name="Wilson G."/>
            <person name="Kumar K."/>
            <person name="McCouch S."/>
            <person name="Juretic N."/>
            <person name="Hoen D."/>
            <person name="Wright S."/>
            <person name="Bruskiewich R."/>
            <person name="Bureau T."/>
            <person name="Miyao A."/>
            <person name="Hirochika H."/>
            <person name="Nishikawa T."/>
            <person name="Kadowaki K."/>
            <person name="Sugiura M."/>
            <person name="Burr B."/>
            <person name="Sasaki T."/>
        </authorList>
    </citation>
    <scope>NUCLEOTIDE SEQUENCE [LARGE SCALE GENOMIC DNA]</scope>
    <source>
        <strain evidence="4">cv. Nipponbare</strain>
    </source>
</reference>
<reference evidence="4" key="4">
    <citation type="journal article" date="2008" name="Nucleic Acids Res.">
        <title>The rice annotation project database (RAP-DB): 2008 update.</title>
        <authorList>
            <consortium name="The rice annotation project (RAP)"/>
        </authorList>
    </citation>
    <scope>GENOME REANNOTATION</scope>
    <source>
        <strain evidence="4">cv. Nipponbare</strain>
    </source>
</reference>
<gene>
    <name evidence="3" type="ORF">OSJNBa0012K14.18</name>
    <name evidence="2" type="ORF">OSJNBb0003H03.40</name>
</gene>
<reference evidence="3" key="2">
    <citation type="submission" date="2002-10" db="EMBL/GenBank/DDBJ databases">
        <title>Oryza sativa nipponbare(GA3) genomic DNA, chromosome 8, BAC clone:OSJNBa0012K14.</title>
        <authorList>
            <person name="Sasaki T."/>
            <person name="Matsumoto T."/>
            <person name="Katayose Y."/>
        </authorList>
    </citation>
    <scope>NUCLEOTIDE SEQUENCE</scope>
</reference>
<name>Q6YW18_ORYSJ</name>
<proteinExistence type="predicted"/>
<dbReference type="EMBL" id="AP005495">
    <property type="protein sequence ID" value="BAD05691.1"/>
    <property type="molecule type" value="Genomic_DNA"/>
</dbReference>
<organism evidence="3 4">
    <name type="scientific">Oryza sativa subsp. japonica</name>
    <name type="common">Rice</name>
    <dbReference type="NCBI Taxonomy" id="39947"/>
    <lineage>
        <taxon>Eukaryota</taxon>
        <taxon>Viridiplantae</taxon>
        <taxon>Streptophyta</taxon>
        <taxon>Embryophyta</taxon>
        <taxon>Tracheophyta</taxon>
        <taxon>Spermatophyta</taxon>
        <taxon>Magnoliopsida</taxon>
        <taxon>Liliopsida</taxon>
        <taxon>Poales</taxon>
        <taxon>Poaceae</taxon>
        <taxon>BOP clade</taxon>
        <taxon>Oryzoideae</taxon>
        <taxon>Oryzeae</taxon>
        <taxon>Oryzinae</taxon>
        <taxon>Oryza</taxon>
        <taxon>Oryza sativa</taxon>
    </lineage>
</organism>
<protein>
    <submittedName>
        <fullName evidence="3">Uncharacterized protein</fullName>
    </submittedName>
</protein>
<dbReference type="Proteomes" id="UP000000763">
    <property type="component" value="Chromosome 8"/>
</dbReference>
<evidence type="ECO:0000313" key="2">
    <source>
        <dbReference type="EMBL" id="BAD05691.1"/>
    </source>
</evidence>
<dbReference type="EMBL" id="AP005799">
    <property type="protein sequence ID" value="BAD05848.1"/>
    <property type="molecule type" value="Genomic_DNA"/>
</dbReference>
<dbReference type="AlphaFoldDB" id="Q6YW18"/>
<sequence>MTTTPTSEVAIGYMSLFKQKSGANVRVTDKGPMSPSPAWRPPNLRYKRDPPGRPKASNLIANTTTTAYEAGNYRSQVTG</sequence>
<accession>Q6YW18</accession>
<evidence type="ECO:0000313" key="4">
    <source>
        <dbReference type="Proteomes" id="UP000000763"/>
    </source>
</evidence>